<dbReference type="STRING" id="3871.A0A4P1RJ55"/>
<organism evidence="2 3">
    <name type="scientific">Lupinus angustifolius</name>
    <name type="common">Narrow-leaved blue lupine</name>
    <dbReference type="NCBI Taxonomy" id="3871"/>
    <lineage>
        <taxon>Eukaryota</taxon>
        <taxon>Viridiplantae</taxon>
        <taxon>Streptophyta</taxon>
        <taxon>Embryophyta</taxon>
        <taxon>Tracheophyta</taxon>
        <taxon>Spermatophyta</taxon>
        <taxon>Magnoliopsida</taxon>
        <taxon>eudicotyledons</taxon>
        <taxon>Gunneridae</taxon>
        <taxon>Pentapetalae</taxon>
        <taxon>rosids</taxon>
        <taxon>fabids</taxon>
        <taxon>Fabales</taxon>
        <taxon>Fabaceae</taxon>
        <taxon>Papilionoideae</taxon>
        <taxon>50 kb inversion clade</taxon>
        <taxon>genistoids sensu lato</taxon>
        <taxon>core genistoids</taxon>
        <taxon>Genisteae</taxon>
        <taxon>Lupinus</taxon>
    </lineage>
</organism>
<name>A0A4P1RJ55_LUPAN</name>
<feature type="compositionally biased region" description="Polar residues" evidence="1">
    <location>
        <begin position="450"/>
        <end position="462"/>
    </location>
</feature>
<dbReference type="PANTHER" id="PTHR33448:SF4">
    <property type="entry name" value="CHLOROPLAST PROTEIN HCF243"/>
    <property type="match status" value="1"/>
</dbReference>
<dbReference type="EMBL" id="CM007365">
    <property type="protein sequence ID" value="OIW11558.1"/>
    <property type="molecule type" value="Genomic_DNA"/>
</dbReference>
<feature type="compositionally biased region" description="Basic residues" evidence="1">
    <location>
        <begin position="77"/>
        <end position="90"/>
    </location>
</feature>
<sequence>MKLSSKSILSPSRSREPPQISLQSSLSRRLRNNGSMKGGQASPMFPTIGGKRRGCGFDNPEPSSPKVTCIGQVRVKTKKQGKKMRSRSKRRGGEALSFRKNGGSEPDLVRQNSQSFQYQLQQQQQECLKHRNQRWVHLPLTICEALREFTCFFPCRSSCVSKEEKNSEGERSNNVEKNGHGNLRDGSCGAAFARWLVALQEGDGKGRDIELVMKEEDYGNRRSERSYSQRKHVLEDIDVEVVVEEKNKKFEEFEEEEEEKGRVSICVPPKNALLLMRCRSDPVKMAALANRFWESPVHEDHDDVEKDEEVDEDNEDEVAKEEEGGEKDHFEMEEDESTRVCFVNNKENNVIQLVEHEVRKSCEIERDDVVHHEPTQYEEVELEGEEKDEGELGSVIHQGENDSGVSISTLEEVHHADLEKSETEEEVEQPSLKNLKEGEENDASSKLYPTPSTFIASELQNGEAQAESEAATTMAESEVTTTMAEPEVTTTMAEPKEPATMAEPETEASVEDLTEEQEQKVTVFAEISSEREDPTHDDSGQENGSEKDEREGLPECLLQMMCEPKVSMEVSKETWVCSTDFVRWLPPEKLAGKPDGGVVQRRVSMGSKLNKKLSPQRFLQPPRYSCSFPVVPAEGILAGMIEQKVGPKANNGYKPFVLTRCKSEPVRLSARA</sequence>
<feature type="compositionally biased region" description="Low complexity" evidence="1">
    <location>
        <begin position="1"/>
        <end position="12"/>
    </location>
</feature>
<feature type="compositionally biased region" description="Low complexity" evidence="1">
    <location>
        <begin position="463"/>
        <end position="503"/>
    </location>
</feature>
<dbReference type="PANTHER" id="PTHR33448">
    <property type="entry name" value="CHLOROPLAST PROTEIN HCF243-RELATED"/>
    <property type="match status" value="1"/>
</dbReference>
<feature type="compositionally biased region" description="Acidic residues" evidence="1">
    <location>
        <begin position="376"/>
        <end position="391"/>
    </location>
</feature>
<dbReference type="Gramene" id="OIW11558">
    <property type="protein sequence ID" value="OIW11558"/>
    <property type="gene ID" value="TanjilG_26924"/>
</dbReference>
<feature type="region of interest" description="Disordered" evidence="1">
    <location>
        <begin position="370"/>
        <end position="552"/>
    </location>
</feature>
<feature type="region of interest" description="Disordered" evidence="1">
    <location>
        <begin position="1"/>
        <end position="64"/>
    </location>
</feature>
<gene>
    <name evidence="2" type="ORF">TanjilG_26924</name>
</gene>
<dbReference type="Proteomes" id="UP000188354">
    <property type="component" value="Chromosome LG05"/>
</dbReference>
<feature type="region of interest" description="Disordered" evidence="1">
    <location>
        <begin position="297"/>
        <end position="334"/>
    </location>
</feature>
<feature type="compositionally biased region" description="Basic and acidic residues" evidence="1">
    <location>
        <begin position="528"/>
        <end position="552"/>
    </location>
</feature>
<proteinExistence type="predicted"/>
<keyword evidence="3" id="KW-1185">Reference proteome</keyword>
<evidence type="ECO:0000313" key="3">
    <source>
        <dbReference type="Proteomes" id="UP000188354"/>
    </source>
</evidence>
<reference evidence="2 3" key="1">
    <citation type="journal article" date="2017" name="Plant Biotechnol. J.">
        <title>A comprehensive draft genome sequence for lupin (Lupinus angustifolius), an emerging health food: insights into plant-microbe interactions and legume evolution.</title>
        <authorList>
            <person name="Hane J.K."/>
            <person name="Ming Y."/>
            <person name="Kamphuis L.G."/>
            <person name="Nelson M.N."/>
            <person name="Garg G."/>
            <person name="Atkins C.A."/>
            <person name="Bayer P.E."/>
            <person name="Bravo A."/>
            <person name="Bringans S."/>
            <person name="Cannon S."/>
            <person name="Edwards D."/>
            <person name="Foley R."/>
            <person name="Gao L.L."/>
            <person name="Harrison M.J."/>
            <person name="Huang W."/>
            <person name="Hurgobin B."/>
            <person name="Li S."/>
            <person name="Liu C.W."/>
            <person name="McGrath A."/>
            <person name="Morahan G."/>
            <person name="Murray J."/>
            <person name="Weller J."/>
            <person name="Jian J."/>
            <person name="Singh K.B."/>
        </authorList>
    </citation>
    <scope>NUCLEOTIDE SEQUENCE [LARGE SCALE GENOMIC DNA]</scope>
    <source>
        <strain evidence="3">cv. Tanjil</strain>
        <tissue evidence="2">Whole plant</tissue>
    </source>
</reference>
<feature type="compositionally biased region" description="Acidic residues" evidence="1">
    <location>
        <begin position="504"/>
        <end position="516"/>
    </location>
</feature>
<evidence type="ECO:0000256" key="1">
    <source>
        <dbReference type="SAM" id="MobiDB-lite"/>
    </source>
</evidence>
<feature type="compositionally biased region" description="Acidic residues" evidence="1">
    <location>
        <begin position="305"/>
        <end position="334"/>
    </location>
</feature>
<evidence type="ECO:0000313" key="2">
    <source>
        <dbReference type="EMBL" id="OIW11558.1"/>
    </source>
</evidence>
<dbReference type="AlphaFoldDB" id="A0A4P1RJ55"/>
<accession>A0A4P1RJ55</accession>
<feature type="region of interest" description="Disordered" evidence="1">
    <location>
        <begin position="77"/>
        <end position="106"/>
    </location>
</feature>
<feature type="compositionally biased region" description="Basic and acidic residues" evidence="1">
    <location>
        <begin position="411"/>
        <end position="421"/>
    </location>
</feature>
<protein>
    <submittedName>
        <fullName evidence="2">Uncharacterized protein</fullName>
    </submittedName>
</protein>